<dbReference type="SUPFAM" id="SSF53850">
    <property type="entry name" value="Periplasmic binding protein-like II"/>
    <property type="match status" value="1"/>
</dbReference>
<evidence type="ECO:0000259" key="4">
    <source>
        <dbReference type="Pfam" id="PF00496"/>
    </source>
</evidence>
<organism evidence="5 6">
    <name type="scientific">Syntrophaceticus schinkii</name>
    <dbReference type="NCBI Taxonomy" id="499207"/>
    <lineage>
        <taxon>Bacteria</taxon>
        <taxon>Bacillati</taxon>
        <taxon>Bacillota</taxon>
        <taxon>Clostridia</taxon>
        <taxon>Thermoanaerobacterales</taxon>
        <taxon>Thermoanaerobacterales Family III. Incertae Sedis</taxon>
        <taxon>Syntrophaceticus</taxon>
    </lineage>
</organism>
<evidence type="ECO:0000313" key="6">
    <source>
        <dbReference type="Proteomes" id="UP000046155"/>
    </source>
</evidence>
<keyword evidence="3" id="KW-0732">Signal</keyword>
<evidence type="ECO:0000256" key="3">
    <source>
        <dbReference type="ARBA" id="ARBA00022729"/>
    </source>
</evidence>
<dbReference type="PANTHER" id="PTHR30290">
    <property type="entry name" value="PERIPLASMIC BINDING COMPONENT OF ABC TRANSPORTER"/>
    <property type="match status" value="1"/>
</dbReference>
<dbReference type="GO" id="GO:0015833">
    <property type="term" value="P:peptide transport"/>
    <property type="evidence" value="ECO:0007669"/>
    <property type="project" value="TreeGrafter"/>
</dbReference>
<dbReference type="RefSeq" id="WP_044664203.1">
    <property type="nucleotide sequence ID" value="NZ_CDRZ01000041.1"/>
</dbReference>
<evidence type="ECO:0000256" key="1">
    <source>
        <dbReference type="ARBA" id="ARBA00005695"/>
    </source>
</evidence>
<dbReference type="OrthoDB" id="9772924at2"/>
<dbReference type="Pfam" id="PF00496">
    <property type="entry name" value="SBP_bac_5"/>
    <property type="match status" value="1"/>
</dbReference>
<dbReference type="GO" id="GO:0043190">
    <property type="term" value="C:ATP-binding cassette (ABC) transporter complex"/>
    <property type="evidence" value="ECO:0007669"/>
    <property type="project" value="InterPro"/>
</dbReference>
<dbReference type="Gene3D" id="3.40.190.10">
    <property type="entry name" value="Periplasmic binding protein-like II"/>
    <property type="match status" value="1"/>
</dbReference>
<dbReference type="InterPro" id="IPR030678">
    <property type="entry name" value="Peptide/Ni-bd"/>
</dbReference>
<evidence type="ECO:0000256" key="2">
    <source>
        <dbReference type="ARBA" id="ARBA00022448"/>
    </source>
</evidence>
<proteinExistence type="inferred from homology"/>
<protein>
    <recommendedName>
        <fullName evidence="4">Solute-binding protein family 5 domain-containing protein</fullName>
    </recommendedName>
</protein>
<dbReference type="InterPro" id="IPR000914">
    <property type="entry name" value="SBP_5_dom"/>
</dbReference>
<dbReference type="PANTHER" id="PTHR30290:SF9">
    <property type="entry name" value="OLIGOPEPTIDE-BINDING PROTEIN APPA"/>
    <property type="match status" value="1"/>
</dbReference>
<dbReference type="PROSITE" id="PS51257">
    <property type="entry name" value="PROKAR_LIPOPROTEIN"/>
    <property type="match status" value="1"/>
</dbReference>
<evidence type="ECO:0000313" key="5">
    <source>
        <dbReference type="EMBL" id="CEO87934.1"/>
    </source>
</evidence>
<comment type="similarity">
    <text evidence="1">Belongs to the bacterial solute-binding protein 5 family.</text>
</comment>
<feature type="domain" description="Solute-binding protein family 5" evidence="4">
    <location>
        <begin position="76"/>
        <end position="433"/>
    </location>
</feature>
<dbReference type="PIRSF" id="PIRSF002741">
    <property type="entry name" value="MppA"/>
    <property type="match status" value="1"/>
</dbReference>
<dbReference type="Proteomes" id="UP000046155">
    <property type="component" value="Unassembled WGS sequence"/>
</dbReference>
<sequence length="524" mass="59186">MRRLTKYLLSIILIIAFMFSVVGCGEKPASKESEAKEELVIALDKYGTTPNPPDGIGVHNVTMVYEPLIFLNKKFELQPGLITSWERIDDLTWKFKLRKGVKFHNGKEFDAESAKLSIAHWLDSSVVYLKGRVVQMVNKDSFQVKDKYTLEVKTIKPCPYLPNFLTHNVVVAVEPDAFNKGEIVGTGPFKLKEIAKDQYVVVERNDDYWGKKPFFKKITFKIVPDANTRLMALQNGEVDIIYSPPLASVNDIKKDFNVVTGTAANTPCLLINHERPALQDVSVRKALCMAIDNKKIAEKIFYNLARPAKTLIPPEFIYSAESEVSEYSYDPDGARELLKKAGYVDTNNEGYVDKGGKNLELDFPFRPQDEEMAVVIADYLKQIGVKTKLTKLEVGGWAKKVQNEDDYDLTLFSTSVSWGGPSASFFDDFYSKSGLQYAKVVTPEIDKLIEEGLDLEASKKYKEADKKYKEMQKIVINEAVKYPLVYQNNIIAAKKQVKGVSLFPSSMFFSGDSDNGLIKVKWEE</sequence>
<accession>A0A0B7MBP6</accession>
<dbReference type="GO" id="GO:0042597">
    <property type="term" value="C:periplasmic space"/>
    <property type="evidence" value="ECO:0007669"/>
    <property type="project" value="UniProtKB-ARBA"/>
</dbReference>
<dbReference type="InterPro" id="IPR039424">
    <property type="entry name" value="SBP_5"/>
</dbReference>
<dbReference type="Gene3D" id="3.10.105.10">
    <property type="entry name" value="Dipeptide-binding Protein, Domain 3"/>
    <property type="match status" value="1"/>
</dbReference>
<keyword evidence="2" id="KW-0813">Transport</keyword>
<gene>
    <name evidence="5" type="ORF">SSCH_1350015</name>
</gene>
<dbReference type="Gene3D" id="3.90.76.10">
    <property type="entry name" value="Dipeptide-binding Protein, Domain 1"/>
    <property type="match status" value="1"/>
</dbReference>
<dbReference type="GO" id="GO:1904680">
    <property type="term" value="F:peptide transmembrane transporter activity"/>
    <property type="evidence" value="ECO:0007669"/>
    <property type="project" value="TreeGrafter"/>
</dbReference>
<dbReference type="AlphaFoldDB" id="A0A0B7MBP6"/>
<name>A0A0B7MBP6_9FIRM</name>
<keyword evidence="6" id="KW-1185">Reference proteome</keyword>
<reference evidence="6" key="1">
    <citation type="submission" date="2015-01" db="EMBL/GenBank/DDBJ databases">
        <authorList>
            <person name="Manzoor Shahid"/>
            <person name="Zubair Saima"/>
        </authorList>
    </citation>
    <scope>NUCLEOTIDE SEQUENCE [LARGE SCALE GENOMIC DNA]</scope>
    <source>
        <strain evidence="6">Sp3</strain>
    </source>
</reference>
<dbReference type="EMBL" id="CDRZ01000041">
    <property type="protein sequence ID" value="CEO87934.1"/>
    <property type="molecule type" value="Genomic_DNA"/>
</dbReference>